<feature type="domain" description="N-acetyltransferase" evidence="1">
    <location>
        <begin position="192"/>
        <end position="371"/>
    </location>
</feature>
<dbReference type="Pfam" id="PF04229">
    <property type="entry name" value="GrpB"/>
    <property type="match status" value="1"/>
</dbReference>
<dbReference type="Gene3D" id="3.30.460.10">
    <property type="entry name" value="Beta Polymerase, domain 2"/>
    <property type="match status" value="1"/>
</dbReference>
<keyword evidence="3" id="KW-1185">Reference proteome</keyword>
<dbReference type="SUPFAM" id="SSF81301">
    <property type="entry name" value="Nucleotidyltransferase"/>
    <property type="match status" value="1"/>
</dbReference>
<sequence length="373" mass="42292">MSVVVEQYDPKWPVEFESIKSDLVKYLQGVDYLSIEHVGSTSVPGLAAKPVIDVDIIVTREHVQSAIGALIEHGNYDYLGELGITDRHSFKDPKQSTRYNIYVCVDNVVQTRNHLVLRDTLRSNTELRDEYARVKLELAARSTNIIDYMVGKGTVIQKILKTSGLLTDDELLSIRKANVKGERYGAINTPRLLLREFVMKDIAGYYELESSEENAKYQDWPPRTQEQARQLVLDNIRNHNDVPRTIYELAVEHEGRFIGRVGAKTSQANSDSLPGEKTIKHVTHANLWFSFLPSVQGKSFATEAMAAFIDALKDRLQGEGKVELEIECDPRNEGSWKLAERLGFERYSLTKEAYESKGVWVDSLVLRKVIGDM</sequence>
<proteinExistence type="predicted"/>
<dbReference type="InterPro" id="IPR007344">
    <property type="entry name" value="GrpB/CoaE"/>
</dbReference>
<evidence type="ECO:0000259" key="1">
    <source>
        <dbReference type="PROSITE" id="PS51186"/>
    </source>
</evidence>
<evidence type="ECO:0000313" key="3">
    <source>
        <dbReference type="Proteomes" id="UP000799423"/>
    </source>
</evidence>
<dbReference type="SUPFAM" id="SSF55729">
    <property type="entry name" value="Acyl-CoA N-acyltransferases (Nat)"/>
    <property type="match status" value="1"/>
</dbReference>
<dbReference type="OrthoDB" id="630895at2759"/>
<dbReference type="Proteomes" id="UP000799423">
    <property type="component" value="Unassembled WGS sequence"/>
</dbReference>
<dbReference type="EMBL" id="MU006318">
    <property type="protein sequence ID" value="KAF2848382.1"/>
    <property type="molecule type" value="Genomic_DNA"/>
</dbReference>
<reference evidence="2" key="1">
    <citation type="submission" date="2020-01" db="EMBL/GenBank/DDBJ databases">
        <authorList>
            <consortium name="DOE Joint Genome Institute"/>
            <person name="Haridas S."/>
            <person name="Albert R."/>
            <person name="Binder M."/>
            <person name="Bloem J."/>
            <person name="Labutti K."/>
            <person name="Salamov A."/>
            <person name="Andreopoulos B."/>
            <person name="Baker S.E."/>
            <person name="Barry K."/>
            <person name="Bills G."/>
            <person name="Bluhm B.H."/>
            <person name="Cannon C."/>
            <person name="Castanera R."/>
            <person name="Culley D.E."/>
            <person name="Daum C."/>
            <person name="Ezra D."/>
            <person name="Gonzalez J.B."/>
            <person name="Henrissat B."/>
            <person name="Kuo A."/>
            <person name="Liang C."/>
            <person name="Lipzen A."/>
            <person name="Lutzoni F."/>
            <person name="Magnuson J."/>
            <person name="Mondo S."/>
            <person name="Nolan M."/>
            <person name="Ohm R."/>
            <person name="Pangilinan J."/>
            <person name="Park H.-J."/>
            <person name="Ramirez L."/>
            <person name="Alfaro M."/>
            <person name="Sun H."/>
            <person name="Tritt A."/>
            <person name="Yoshinaga Y."/>
            <person name="Zwiers L.-H."/>
            <person name="Turgeon B.G."/>
            <person name="Goodwin S.B."/>
            <person name="Spatafora J.W."/>
            <person name="Crous P.W."/>
            <person name="Grigoriev I.V."/>
        </authorList>
    </citation>
    <scope>NUCLEOTIDE SEQUENCE</scope>
    <source>
        <strain evidence="2">IPT5</strain>
    </source>
</reference>
<dbReference type="Gene3D" id="3.40.630.30">
    <property type="match status" value="1"/>
</dbReference>
<organism evidence="2 3">
    <name type="scientific">Plenodomus tracheiphilus IPT5</name>
    <dbReference type="NCBI Taxonomy" id="1408161"/>
    <lineage>
        <taxon>Eukaryota</taxon>
        <taxon>Fungi</taxon>
        <taxon>Dikarya</taxon>
        <taxon>Ascomycota</taxon>
        <taxon>Pezizomycotina</taxon>
        <taxon>Dothideomycetes</taxon>
        <taxon>Pleosporomycetidae</taxon>
        <taxon>Pleosporales</taxon>
        <taxon>Pleosporineae</taxon>
        <taxon>Leptosphaeriaceae</taxon>
        <taxon>Plenodomus</taxon>
    </lineage>
</organism>
<name>A0A6A7AZ43_9PLEO</name>
<gene>
    <name evidence="2" type="ORF">T440DRAFT_500500</name>
</gene>
<dbReference type="PROSITE" id="PS51186">
    <property type="entry name" value="GNAT"/>
    <property type="match status" value="1"/>
</dbReference>
<dbReference type="Pfam" id="PF13302">
    <property type="entry name" value="Acetyltransf_3"/>
    <property type="match status" value="1"/>
</dbReference>
<accession>A0A6A7AZ43</accession>
<dbReference type="InterPro" id="IPR000182">
    <property type="entry name" value="GNAT_dom"/>
</dbReference>
<dbReference type="PANTHER" id="PTHR34822">
    <property type="entry name" value="GRPB DOMAIN PROTEIN (AFU_ORTHOLOGUE AFUA_1G01530)"/>
    <property type="match status" value="1"/>
</dbReference>
<dbReference type="InterPro" id="IPR016181">
    <property type="entry name" value="Acyl_CoA_acyltransferase"/>
</dbReference>
<dbReference type="AlphaFoldDB" id="A0A6A7AZ43"/>
<dbReference type="GO" id="GO:0016747">
    <property type="term" value="F:acyltransferase activity, transferring groups other than amino-acyl groups"/>
    <property type="evidence" value="ECO:0007669"/>
    <property type="project" value="InterPro"/>
</dbReference>
<protein>
    <submittedName>
        <fullName evidence="2">Acyl-CoA N-acyltransferase</fullName>
    </submittedName>
</protein>
<dbReference type="PANTHER" id="PTHR34822:SF1">
    <property type="entry name" value="GRPB FAMILY PROTEIN"/>
    <property type="match status" value="1"/>
</dbReference>
<evidence type="ECO:0000313" key="2">
    <source>
        <dbReference type="EMBL" id="KAF2848382.1"/>
    </source>
</evidence>
<dbReference type="InterPro" id="IPR043519">
    <property type="entry name" value="NT_sf"/>
</dbReference>